<dbReference type="RefSeq" id="WP_081145193.1">
    <property type="nucleotide sequence ID" value="NZ_LVYD01000002.1"/>
</dbReference>
<dbReference type="Gene3D" id="2.60.120.260">
    <property type="entry name" value="Galactose-binding domain-like"/>
    <property type="match status" value="1"/>
</dbReference>
<dbReference type="EMBL" id="LVYD01000002">
    <property type="protein sequence ID" value="OQP66258.1"/>
    <property type="molecule type" value="Genomic_DNA"/>
</dbReference>
<comment type="caution">
    <text evidence="3">The sequence shown here is derived from an EMBL/GenBank/DDBJ whole genome shotgun (WGS) entry which is preliminary data.</text>
</comment>
<reference evidence="3 4" key="1">
    <citation type="submission" date="2016-03" db="EMBL/GenBank/DDBJ databases">
        <title>Niastella vici sp. nov., isolated from farmland soil.</title>
        <authorList>
            <person name="Chen L."/>
            <person name="Wang D."/>
            <person name="Yang S."/>
            <person name="Wang G."/>
        </authorList>
    </citation>
    <scope>NUCLEOTIDE SEQUENCE [LARGE SCALE GENOMIC DNA]</scope>
    <source>
        <strain evidence="3 4">DJ57</strain>
    </source>
</reference>
<dbReference type="STRING" id="1703345.A3860_12195"/>
<evidence type="ECO:0000313" key="4">
    <source>
        <dbReference type="Proteomes" id="UP000192796"/>
    </source>
</evidence>
<evidence type="ECO:0000256" key="1">
    <source>
        <dbReference type="ARBA" id="ARBA00022729"/>
    </source>
</evidence>
<dbReference type="SUPFAM" id="SSF49785">
    <property type="entry name" value="Galactose-binding domain-like"/>
    <property type="match status" value="1"/>
</dbReference>
<dbReference type="Proteomes" id="UP000192796">
    <property type="component" value="Unassembled WGS sequence"/>
</dbReference>
<dbReference type="GO" id="GO:0016740">
    <property type="term" value="F:transferase activity"/>
    <property type="evidence" value="ECO:0007669"/>
    <property type="project" value="UniProtKB-KW"/>
</dbReference>
<dbReference type="NCBIfam" id="NF045579">
    <property type="entry name" value="rhamnoside_JR"/>
    <property type="match status" value="1"/>
</dbReference>
<dbReference type="CDD" id="cd03143">
    <property type="entry name" value="A4_beta-galactosidase_middle_domain"/>
    <property type="match status" value="1"/>
</dbReference>
<gene>
    <name evidence="3" type="ORF">A3860_12195</name>
</gene>
<proteinExistence type="predicted"/>
<keyword evidence="2" id="KW-0378">Hydrolase</keyword>
<dbReference type="Pfam" id="PF17132">
    <property type="entry name" value="Glyco_hydro_106"/>
    <property type="match status" value="1"/>
</dbReference>
<dbReference type="PANTHER" id="PTHR43817">
    <property type="entry name" value="GLYCOSYL HYDROLASE"/>
    <property type="match status" value="1"/>
</dbReference>
<organism evidence="3 4">
    <name type="scientific">Niastella vici</name>
    <dbReference type="NCBI Taxonomy" id="1703345"/>
    <lineage>
        <taxon>Bacteria</taxon>
        <taxon>Pseudomonadati</taxon>
        <taxon>Bacteroidota</taxon>
        <taxon>Chitinophagia</taxon>
        <taxon>Chitinophagales</taxon>
        <taxon>Chitinophagaceae</taxon>
        <taxon>Niastella</taxon>
    </lineage>
</organism>
<dbReference type="OrthoDB" id="9761519at2"/>
<keyword evidence="3" id="KW-0808">Transferase</keyword>
<dbReference type="PANTHER" id="PTHR43817:SF1">
    <property type="entry name" value="HYDROLASE, FAMILY 43, PUTATIVE (AFU_ORTHOLOGUE AFUA_3G01660)-RELATED"/>
    <property type="match status" value="1"/>
</dbReference>
<name>A0A1V9G6Z8_9BACT</name>
<evidence type="ECO:0000256" key="2">
    <source>
        <dbReference type="ARBA" id="ARBA00022801"/>
    </source>
</evidence>
<dbReference type="AlphaFoldDB" id="A0A1V9G6Z8"/>
<keyword evidence="1" id="KW-0732">Signal</keyword>
<accession>A0A1V9G6Z8</accession>
<sequence length="1016" mass="112396">MNLNRRNFIALSSLTGLQVALMQSGMAQWVQKNESYFGDAPSFATLKEKFVAPGQPFQPGCYWWWFNGFVDKEGITRDLEEFKAKGMGEVLMINSADGLGGAKVPQGAVFLSPEWRALYRHALKEASRLGIKMGVNMSSGWCMGGPWIPPQHACRWFLQSTLTVTGPQHFSGKLPLPGNRDGYDNLVNAPGFKEYLDLPIDQIDYRDTAIVAIPGGAGNTPLKTDARKALFPAKTNRKDASNFIKANEVMGPVSTPWPTMPGDAPIAPDQVIDLTGKVSADGQLDWEVPAGEWTIIRTGHRMTGSKVMIAQPEASGLSVDWLNRTGVDLQFENLGKVLIQEAGDLAGKTLMYLCDDSFEDGFPNWTENIIAQFKKYRGYDPTPWLPVLNGFIIGSVDRCDRFLNDYRKTVADCLADEHYKHFADLCHQNGLKVQNEAAGPSRSGTMCMDALKNLGRSDMPQGEFWLGGKHDEEGGLNEKLGYGVVRLEGGQNKVTKMTASAAHIYGKKTASAESFTSFRHWYDYPGNMKQAADRAFCEGINRFLFHTSTATRPQDGKPGIEYGAGTHFNPNVTWWNQSGPFLDYISRCQYLLQQGLFVADILYYNGDIAPNIALPKHVDPSAGKGYEYDVCNEEVLLTRLSVQNGKIVLPDGMSYRLLVLPETTVMPLPVLQKIKALVQAGATVVGPKPETDSGLKDFPQCDQQIKQLAAAVWGKCDGKAIKQQVYGKGKIYWNVPLKAVLKEKGVGPDFVCDNENAFIDFIHRSVGDTEVYFITNRNNREEKGSCRFRITGRPPELWDAVTGEMSPVKQFSQAGGYTSIPLQFAPFQSWFIIFKKAAPQKTVAAKSSAANFLSFTPAQELTGGWTVHFDPKWGGPASVEFNTLEDWTQRPEEGIKYYSGKATYVKRFNMTGIQPGARYFLETGVVKDLAELTLNGKKLGILWTAPWRVEVSGLLQPTDNVLEIAVVNCWPNRLIGDAALPPEKRLTKTNITFKKDAPLMPSGLLGPVIVVKGSEW</sequence>
<dbReference type="GO" id="GO:0016787">
    <property type="term" value="F:hydrolase activity"/>
    <property type="evidence" value="ECO:0007669"/>
    <property type="project" value="UniProtKB-KW"/>
</dbReference>
<dbReference type="InterPro" id="IPR008979">
    <property type="entry name" value="Galactose-bd-like_sf"/>
</dbReference>
<evidence type="ECO:0000313" key="3">
    <source>
        <dbReference type="EMBL" id="OQP66258.1"/>
    </source>
</evidence>
<keyword evidence="4" id="KW-1185">Reference proteome</keyword>
<protein>
    <submittedName>
        <fullName evidence="3">Glycosyl transferase family 2</fullName>
    </submittedName>
</protein>